<reference evidence="2" key="1">
    <citation type="submission" date="2023-01" db="EMBL/GenBank/DDBJ databases">
        <title>Key to firefly adult light organ development and bioluminescence: homeobox transcription factors regulate luciferase expression and transportation to peroxisome.</title>
        <authorList>
            <person name="Fu X."/>
        </authorList>
    </citation>
    <scope>NUCLEOTIDE SEQUENCE [LARGE SCALE GENOMIC DNA]</scope>
</reference>
<dbReference type="Proteomes" id="UP001353858">
    <property type="component" value="Unassembled WGS sequence"/>
</dbReference>
<gene>
    <name evidence="1" type="ORF">RN001_006170</name>
</gene>
<keyword evidence="2" id="KW-1185">Reference proteome</keyword>
<evidence type="ECO:0000313" key="2">
    <source>
        <dbReference type="Proteomes" id="UP001353858"/>
    </source>
</evidence>
<sequence>MPFQTFFYLIADVASSVSTENSARFDTNEPIANTLKSINILSTAKKYYLCNLDGYGDEKVISMWNKALQQCTSEVWEKCVIHTEKLIQEWYNREKFLDITEEPLIINVGLNDSSSSESSDSDV</sequence>
<dbReference type="EMBL" id="JARPUR010000002">
    <property type="protein sequence ID" value="KAK4882851.1"/>
    <property type="molecule type" value="Genomic_DNA"/>
</dbReference>
<name>A0AAN7PI52_9COLE</name>
<comment type="caution">
    <text evidence="1">The sequence shown here is derived from an EMBL/GenBank/DDBJ whole genome shotgun (WGS) entry which is preliminary data.</text>
</comment>
<dbReference type="AlphaFoldDB" id="A0AAN7PI52"/>
<protein>
    <submittedName>
        <fullName evidence="1">Uncharacterized protein</fullName>
    </submittedName>
</protein>
<proteinExistence type="predicted"/>
<accession>A0AAN7PI52</accession>
<evidence type="ECO:0000313" key="1">
    <source>
        <dbReference type="EMBL" id="KAK4882851.1"/>
    </source>
</evidence>
<organism evidence="1 2">
    <name type="scientific">Aquatica leii</name>
    <dbReference type="NCBI Taxonomy" id="1421715"/>
    <lineage>
        <taxon>Eukaryota</taxon>
        <taxon>Metazoa</taxon>
        <taxon>Ecdysozoa</taxon>
        <taxon>Arthropoda</taxon>
        <taxon>Hexapoda</taxon>
        <taxon>Insecta</taxon>
        <taxon>Pterygota</taxon>
        <taxon>Neoptera</taxon>
        <taxon>Endopterygota</taxon>
        <taxon>Coleoptera</taxon>
        <taxon>Polyphaga</taxon>
        <taxon>Elateriformia</taxon>
        <taxon>Elateroidea</taxon>
        <taxon>Lampyridae</taxon>
        <taxon>Luciolinae</taxon>
        <taxon>Aquatica</taxon>
    </lineage>
</organism>